<accession>A0A849KYC2</accession>
<keyword evidence="1" id="KW-0812">Transmembrane</keyword>
<feature type="transmembrane region" description="Helical" evidence="1">
    <location>
        <begin position="20"/>
        <end position="38"/>
    </location>
</feature>
<evidence type="ECO:0000256" key="1">
    <source>
        <dbReference type="SAM" id="Phobius"/>
    </source>
</evidence>
<gene>
    <name evidence="2" type="ORF">HKX02_24505</name>
</gene>
<dbReference type="Proteomes" id="UP000574931">
    <property type="component" value="Unassembled WGS sequence"/>
</dbReference>
<organism evidence="2 3">
    <name type="scientific">Ochrobactrum soli</name>
    <dbReference type="NCBI Taxonomy" id="2448455"/>
    <lineage>
        <taxon>Bacteria</taxon>
        <taxon>Pseudomonadati</taxon>
        <taxon>Pseudomonadota</taxon>
        <taxon>Alphaproteobacteria</taxon>
        <taxon>Hyphomicrobiales</taxon>
        <taxon>Brucellaceae</taxon>
        <taxon>Brucella/Ochrobactrum group</taxon>
        <taxon>Ochrobactrum</taxon>
    </lineage>
</organism>
<proteinExistence type="predicted"/>
<comment type="caution">
    <text evidence="2">The sequence shown here is derived from an EMBL/GenBank/DDBJ whole genome shotgun (WGS) entry which is preliminary data.</text>
</comment>
<feature type="transmembrane region" description="Helical" evidence="1">
    <location>
        <begin position="44"/>
        <end position="63"/>
    </location>
</feature>
<keyword evidence="1" id="KW-1133">Transmembrane helix</keyword>
<keyword evidence="3" id="KW-1185">Reference proteome</keyword>
<sequence>MFTMGTKTRSEPFDNGWFRFQFAVFVALFCGGALFLSLTEALMLALVILCPIVALDALLAGLRPNVIWKNILSRVMFWLFIAFTGGFIIGVFNAAKSIS</sequence>
<feature type="transmembrane region" description="Helical" evidence="1">
    <location>
        <begin position="75"/>
        <end position="95"/>
    </location>
</feature>
<dbReference type="EMBL" id="JABFCY010000024">
    <property type="protein sequence ID" value="NNU63394.1"/>
    <property type="molecule type" value="Genomic_DNA"/>
</dbReference>
<keyword evidence="1" id="KW-0472">Membrane</keyword>
<evidence type="ECO:0000313" key="3">
    <source>
        <dbReference type="Proteomes" id="UP000574931"/>
    </source>
</evidence>
<name>A0A849KYC2_9HYPH</name>
<protein>
    <submittedName>
        <fullName evidence="2">Uncharacterized protein</fullName>
    </submittedName>
</protein>
<reference evidence="2 3" key="1">
    <citation type="submission" date="2020-05" db="EMBL/GenBank/DDBJ databases">
        <title>Draft Genome Sequence of Ochrobactrum soli Isolated from Stable Fly Gut.</title>
        <authorList>
            <person name="Pileggi M.T."/>
            <person name="Vazhakkala L.J."/>
            <person name="Wong C.N."/>
        </authorList>
    </citation>
    <scope>NUCLEOTIDE SEQUENCE [LARGE SCALE GENOMIC DNA]</scope>
    <source>
        <strain evidence="2 3">MTP-C0764</strain>
    </source>
</reference>
<dbReference type="AlphaFoldDB" id="A0A849KYC2"/>
<dbReference type="RefSeq" id="WP_171319698.1">
    <property type="nucleotide sequence ID" value="NZ_JABFCY010000024.1"/>
</dbReference>
<evidence type="ECO:0000313" key="2">
    <source>
        <dbReference type="EMBL" id="NNU63394.1"/>
    </source>
</evidence>